<dbReference type="InterPro" id="IPR000560">
    <property type="entry name" value="His_Pase_clade-2"/>
</dbReference>
<name>A0A7R8AHR8_9EURO</name>
<evidence type="ECO:0000256" key="4">
    <source>
        <dbReference type="ARBA" id="ARBA00023180"/>
    </source>
</evidence>
<keyword evidence="8" id="KW-1185">Reference proteome</keyword>
<dbReference type="RefSeq" id="XP_041549917.1">
    <property type="nucleotide sequence ID" value="XM_041702052.1"/>
</dbReference>
<evidence type="ECO:0000313" key="8">
    <source>
        <dbReference type="Proteomes" id="UP000654913"/>
    </source>
</evidence>
<evidence type="ECO:0000256" key="3">
    <source>
        <dbReference type="ARBA" id="ARBA00022801"/>
    </source>
</evidence>
<protein>
    <recommendedName>
        <fullName evidence="2">3-phytase</fullName>
        <ecNumber evidence="2">3.1.3.8</ecNumber>
    </recommendedName>
</protein>
<dbReference type="InterPro" id="IPR016274">
    <property type="entry name" value="Histidine_acid_Pase_euk"/>
</dbReference>
<feature type="disulfide bond" evidence="6">
    <location>
        <begin position="470"/>
        <end position="478"/>
    </location>
</feature>
<dbReference type="PANTHER" id="PTHR20963">
    <property type="entry name" value="MULTIPLE INOSITOL POLYPHOSPHATE PHOSPHATASE-RELATED"/>
    <property type="match status" value="1"/>
</dbReference>
<dbReference type="GO" id="GO:0009277">
    <property type="term" value="C:fungal-type cell wall"/>
    <property type="evidence" value="ECO:0007669"/>
    <property type="project" value="TreeGrafter"/>
</dbReference>
<keyword evidence="4" id="KW-0325">Glycoprotein</keyword>
<reference evidence="7" key="2">
    <citation type="submission" date="2021-02" db="EMBL/GenBank/DDBJ databases">
        <title>Aspergillus puulaauensis MK2 genome sequence.</title>
        <authorList>
            <person name="Futagami T."/>
            <person name="Mori K."/>
            <person name="Kadooka C."/>
            <person name="Tanaka T."/>
        </authorList>
    </citation>
    <scope>NUCLEOTIDE SEQUENCE</scope>
    <source>
        <strain evidence="7">MK2</strain>
    </source>
</reference>
<evidence type="ECO:0000256" key="6">
    <source>
        <dbReference type="PIRSR" id="PIRSR000894-2"/>
    </source>
</evidence>
<dbReference type="PANTHER" id="PTHR20963:SF18">
    <property type="entry name" value="ACID PHOSPHATASE PHO11-RELATED"/>
    <property type="match status" value="1"/>
</dbReference>
<proteinExistence type="inferred from homology"/>
<organism evidence="7 8">
    <name type="scientific">Aspergillus puulaauensis</name>
    <dbReference type="NCBI Taxonomy" id="1220207"/>
    <lineage>
        <taxon>Eukaryota</taxon>
        <taxon>Fungi</taxon>
        <taxon>Dikarya</taxon>
        <taxon>Ascomycota</taxon>
        <taxon>Pezizomycotina</taxon>
        <taxon>Eurotiomycetes</taxon>
        <taxon>Eurotiomycetidae</taxon>
        <taxon>Eurotiales</taxon>
        <taxon>Aspergillaceae</taxon>
        <taxon>Aspergillus</taxon>
    </lineage>
</organism>
<dbReference type="GeneID" id="64967728"/>
<keyword evidence="3" id="KW-0378">Hydrolase</keyword>
<dbReference type="InterPro" id="IPR029033">
    <property type="entry name" value="His_PPase_superfam"/>
</dbReference>
<dbReference type="GO" id="GO:0016158">
    <property type="term" value="F:inositol hexakisphosphate 3-phosphatase activity"/>
    <property type="evidence" value="ECO:0007669"/>
    <property type="project" value="UniProtKB-EC"/>
</dbReference>
<sequence length="516" mass="57856">MSGLLSLQSSIACFFFIVAAFLGFSNESPFLRVRDCLTAQHQRHNNTGTSPYYPSWNTWFDPSRWVSDKDSPIPESDGWSLYYRLGGYGPWIEKLDGPAQGLEQPAGCHVDQVHMMARHGERYPTKSAGRRHLALLNRIKDANLIINGSLSFLNDWEYFTSNPETDFDQLTRTGPYSGTLGAFTTGARLSTRYQHLLPRDSKIRFWASDCQRVIETAKYFAYGLLGLDWERDGKAELEVIPETFDRRADTLTPGDTCLRYLEDTEDGHDKGANMLARFQKAYAPAIAERLISEQGNQGLGSLTPVDVFSMQEMCGFETLVRGSSPWCDVFTRDDWDNFEYARDLVHYYRGGPGNPYSGAMGWLWLNATTDLLQLGPAAGPLFFSFVHDGDISPFLDALDIMKDPKYDQDLPTTHRATDRIWRTSPVLPMGGRIILERMTCSTTEGDGTGGKSGVFIRVNINDDIVPLPHCKSGPGFSCPLDEFNAHVQRRKLEVGDFGKVCGLDGDAGRITFLHQD</sequence>
<comment type="similarity">
    <text evidence="1">Belongs to the histidine acid phosphatase family.</text>
</comment>
<dbReference type="PIRSF" id="PIRSF000894">
    <property type="entry name" value="Acid_phosphatase"/>
    <property type="match status" value="1"/>
</dbReference>
<dbReference type="EMBL" id="AP024443">
    <property type="protein sequence ID" value="BCS17723.1"/>
    <property type="molecule type" value="Genomic_DNA"/>
</dbReference>
<feature type="active site" description="Proton donor" evidence="5">
    <location>
        <position position="388"/>
    </location>
</feature>
<evidence type="ECO:0000313" key="7">
    <source>
        <dbReference type="EMBL" id="BCS17723.1"/>
    </source>
</evidence>
<feature type="active site" description="Nucleophile" evidence="5">
    <location>
        <position position="119"/>
    </location>
</feature>
<evidence type="ECO:0000256" key="2">
    <source>
        <dbReference type="ARBA" id="ARBA00012632"/>
    </source>
</evidence>
<dbReference type="AlphaFoldDB" id="A0A7R8AHR8"/>
<dbReference type="OrthoDB" id="6509975at2759"/>
<accession>A0A7R8AHR8</accession>
<dbReference type="CDD" id="cd07061">
    <property type="entry name" value="HP_HAP_like"/>
    <property type="match status" value="1"/>
</dbReference>
<dbReference type="Pfam" id="PF00328">
    <property type="entry name" value="His_Phos_2"/>
    <property type="match status" value="1"/>
</dbReference>
<dbReference type="GO" id="GO:0003993">
    <property type="term" value="F:acid phosphatase activity"/>
    <property type="evidence" value="ECO:0007669"/>
    <property type="project" value="TreeGrafter"/>
</dbReference>
<dbReference type="EC" id="3.1.3.8" evidence="2"/>
<dbReference type="PROSITE" id="PS00616">
    <property type="entry name" value="HIS_ACID_PHOSPHAT_1"/>
    <property type="match status" value="1"/>
</dbReference>
<dbReference type="Gene3D" id="3.40.50.1240">
    <property type="entry name" value="Phosphoglycerate mutase-like"/>
    <property type="match status" value="1"/>
</dbReference>
<dbReference type="Proteomes" id="UP000654913">
    <property type="component" value="Chromosome 1"/>
</dbReference>
<reference evidence="7" key="1">
    <citation type="submission" date="2021-01" db="EMBL/GenBank/DDBJ databases">
        <authorList>
            <consortium name="Aspergillus puulaauensis MK2 genome sequencing consortium"/>
            <person name="Kazuki M."/>
            <person name="Futagami T."/>
        </authorList>
    </citation>
    <scope>NUCLEOTIDE SEQUENCE</scope>
    <source>
        <strain evidence="7">MK2</strain>
    </source>
</reference>
<evidence type="ECO:0000256" key="5">
    <source>
        <dbReference type="PIRSR" id="PIRSR000894-1"/>
    </source>
</evidence>
<gene>
    <name evidence="7" type="ORF">APUU_10551S</name>
</gene>
<feature type="disulfide bond" evidence="6">
    <location>
        <begin position="108"/>
        <end position="440"/>
    </location>
</feature>
<dbReference type="SUPFAM" id="SSF53254">
    <property type="entry name" value="Phosphoglycerate mutase-like"/>
    <property type="match status" value="1"/>
</dbReference>
<dbReference type="KEGG" id="apuu:APUU_10551S"/>
<dbReference type="InterPro" id="IPR033379">
    <property type="entry name" value="Acid_Pase_AS"/>
</dbReference>
<keyword evidence="6" id="KW-1015">Disulfide bond</keyword>
<feature type="disulfide bond" evidence="6">
    <location>
        <begin position="314"/>
        <end position="327"/>
    </location>
</feature>
<evidence type="ECO:0000256" key="1">
    <source>
        <dbReference type="ARBA" id="ARBA00005375"/>
    </source>
</evidence>